<sequence>MKPVFPVASIGLCACLLIGCEPPPQTQTLVGLDDGKALFERLCEHCHKADGRGNFFKGYPSLKESTWQSWQIAHQLETSSAASQMPDFSAIPERQRKLIANYAVGLQAHSSPAGSPRTPAAEPSPPRN</sequence>
<accession>A0ABZ0SFM6</accession>
<feature type="domain" description="Cytochrome c" evidence="5">
    <location>
        <begin position="33"/>
        <end position="102"/>
    </location>
</feature>
<keyword evidence="2" id="KW-0479">Metal-binding</keyword>
<keyword evidence="3" id="KW-0408">Iron</keyword>
<dbReference type="PROSITE" id="PS51257">
    <property type="entry name" value="PROKAR_LIPOPROTEIN"/>
    <property type="match status" value="1"/>
</dbReference>
<keyword evidence="7" id="KW-1185">Reference proteome</keyword>
<organism evidence="6 7">
    <name type="scientific">Thiorhodovibrio winogradskyi</name>
    <dbReference type="NCBI Taxonomy" id="77007"/>
    <lineage>
        <taxon>Bacteria</taxon>
        <taxon>Pseudomonadati</taxon>
        <taxon>Pseudomonadota</taxon>
        <taxon>Gammaproteobacteria</taxon>
        <taxon>Chromatiales</taxon>
        <taxon>Chromatiaceae</taxon>
        <taxon>Thiorhodovibrio</taxon>
    </lineage>
</organism>
<dbReference type="EMBL" id="CP121472">
    <property type="protein sequence ID" value="WPL19474.1"/>
    <property type="molecule type" value="Genomic_DNA"/>
</dbReference>
<dbReference type="SUPFAM" id="SSF46626">
    <property type="entry name" value="Cytochrome c"/>
    <property type="match status" value="1"/>
</dbReference>
<feature type="region of interest" description="Disordered" evidence="4">
    <location>
        <begin position="108"/>
        <end position="128"/>
    </location>
</feature>
<reference evidence="6 7" key="1">
    <citation type="journal article" date="2023" name="Microorganisms">
        <title>Thiorhodovibrio frisius and Trv. litoralis spp. nov., Two Novel Members from a Clade of Fastidious Purple Sulfur Bacteria That Exhibit Unique Red-Shifted Light-Harvesting Capabilities.</title>
        <authorList>
            <person name="Methner A."/>
            <person name="Kuzyk S.B."/>
            <person name="Petersen J."/>
            <person name="Bauer S."/>
            <person name="Brinkmann H."/>
            <person name="Sichau K."/>
            <person name="Wanner G."/>
            <person name="Wolf J."/>
            <person name="Neumann-Schaal M."/>
            <person name="Henke P."/>
            <person name="Tank M."/>
            <person name="Sproer C."/>
            <person name="Bunk B."/>
            <person name="Overmann J."/>
        </authorList>
    </citation>
    <scope>NUCLEOTIDE SEQUENCE [LARGE SCALE GENOMIC DNA]</scope>
    <source>
        <strain evidence="6 7">DSM 6702</strain>
    </source>
</reference>
<evidence type="ECO:0000313" key="6">
    <source>
        <dbReference type="EMBL" id="WPL19474.1"/>
    </source>
</evidence>
<dbReference type="Gene3D" id="1.10.760.10">
    <property type="entry name" value="Cytochrome c-like domain"/>
    <property type="match status" value="1"/>
</dbReference>
<evidence type="ECO:0000256" key="4">
    <source>
        <dbReference type="SAM" id="MobiDB-lite"/>
    </source>
</evidence>
<dbReference type="Proteomes" id="UP001432180">
    <property type="component" value="Chromosome"/>
</dbReference>
<protein>
    <submittedName>
        <fullName evidence="6">Cytochrome c oxidase, cbb3-type, subunit III</fullName>
    </submittedName>
</protein>
<dbReference type="InterPro" id="IPR009056">
    <property type="entry name" value="Cyt_c-like_dom"/>
</dbReference>
<keyword evidence="1" id="KW-0349">Heme</keyword>
<dbReference type="InterPro" id="IPR036909">
    <property type="entry name" value="Cyt_c-like_dom_sf"/>
</dbReference>
<dbReference type="Pfam" id="PF13442">
    <property type="entry name" value="Cytochrome_CBB3"/>
    <property type="match status" value="1"/>
</dbReference>
<proteinExistence type="predicted"/>
<evidence type="ECO:0000313" key="7">
    <source>
        <dbReference type="Proteomes" id="UP001432180"/>
    </source>
</evidence>
<gene>
    <name evidence="6" type="ORF">Thiowin_04603</name>
</gene>
<dbReference type="RefSeq" id="WP_328985215.1">
    <property type="nucleotide sequence ID" value="NZ_CP121472.1"/>
</dbReference>
<evidence type="ECO:0000256" key="3">
    <source>
        <dbReference type="ARBA" id="ARBA00023004"/>
    </source>
</evidence>
<name>A0ABZ0SFM6_9GAMM</name>
<evidence type="ECO:0000259" key="5">
    <source>
        <dbReference type="Pfam" id="PF13442"/>
    </source>
</evidence>
<evidence type="ECO:0000256" key="2">
    <source>
        <dbReference type="ARBA" id="ARBA00022723"/>
    </source>
</evidence>
<evidence type="ECO:0000256" key="1">
    <source>
        <dbReference type="ARBA" id="ARBA00022617"/>
    </source>
</evidence>